<dbReference type="InterPro" id="IPR006140">
    <property type="entry name" value="D-isomer_DH_NAD-bd"/>
</dbReference>
<sequence length="329" mass="35898">MKVICFGVRAVEKPIFEKFNKNFGYELELRSESLSAENVDILKGFDAVICRASDKIDAQVVARAKELGVKFILTRTVGFDHMDVEALHAHNILSARVPSYSPTAISELAVSMALTLSRKSIYFAAKAAANLDYTITPHGFAKEIKNSVVGIIGTGKIGFEAAKMFRGLGATVVGYDPYPNDKAKTVLTYLPLDELLAKADIISVHVPYIKGQNDKFINAEFLSKMKQGSILVNTARGQLQDEAAILAAVKSGKLAGVGLDVFNNEKQFFGKKLDAINDPVIEELISLFPTVMTSPHIGSYTDEAVANMVEISYQNLKELANGQECKNKL</sequence>
<protein>
    <submittedName>
        <fullName evidence="6">D-lactate dehydrogenase</fullName>
        <ecNumber evidence="6">1.1.1.-</ecNumber>
    </submittedName>
</protein>
<comment type="similarity">
    <text evidence="1 3">Belongs to the D-isomer specific 2-hydroxyacid dehydrogenase family.</text>
</comment>
<keyword evidence="7" id="KW-1185">Reference proteome</keyword>
<dbReference type="Pfam" id="PF00389">
    <property type="entry name" value="2-Hacid_dh"/>
    <property type="match status" value="1"/>
</dbReference>
<feature type="domain" description="D-isomer specific 2-hydroxyacid dehydrogenase catalytic" evidence="4">
    <location>
        <begin position="9"/>
        <end position="328"/>
    </location>
</feature>
<proteinExistence type="inferred from homology"/>
<reference evidence="6 7" key="1">
    <citation type="submission" date="2019-01" db="EMBL/GenBank/DDBJ databases">
        <authorList>
            <consortium name="Pathogen Informatics"/>
        </authorList>
    </citation>
    <scope>NUCLEOTIDE SEQUENCE [LARGE SCALE GENOMIC DNA]</scope>
    <source>
        <strain evidence="6 7">NCTC10184</strain>
    </source>
</reference>
<evidence type="ECO:0000313" key="7">
    <source>
        <dbReference type="Proteomes" id="UP000290876"/>
    </source>
</evidence>
<dbReference type="RefSeq" id="WP_129623139.1">
    <property type="nucleotide sequence ID" value="NZ_LR215043.1"/>
</dbReference>
<dbReference type="SUPFAM" id="SSF51735">
    <property type="entry name" value="NAD(P)-binding Rossmann-fold domains"/>
    <property type="match status" value="1"/>
</dbReference>
<dbReference type="InterPro" id="IPR006139">
    <property type="entry name" value="D-isomer_2_OHA_DH_cat_dom"/>
</dbReference>
<evidence type="ECO:0000256" key="2">
    <source>
        <dbReference type="ARBA" id="ARBA00023027"/>
    </source>
</evidence>
<gene>
    <name evidence="6" type="ORF">NCTC10184_00549</name>
</gene>
<dbReference type="GO" id="GO:0008720">
    <property type="term" value="F:D-lactate dehydrogenase (NAD+) activity"/>
    <property type="evidence" value="ECO:0007669"/>
    <property type="project" value="TreeGrafter"/>
</dbReference>
<dbReference type="EMBL" id="LR215043">
    <property type="protein sequence ID" value="VEU78308.1"/>
    <property type="molecule type" value="Genomic_DNA"/>
</dbReference>
<keyword evidence="2" id="KW-0520">NAD</keyword>
<dbReference type="EC" id="1.1.1.-" evidence="6"/>
<dbReference type="InterPro" id="IPR058205">
    <property type="entry name" value="D-LDH-like"/>
</dbReference>
<evidence type="ECO:0000313" key="6">
    <source>
        <dbReference type="EMBL" id="VEU78308.1"/>
    </source>
</evidence>
<dbReference type="InterPro" id="IPR029752">
    <property type="entry name" value="D-isomer_DH_CS1"/>
</dbReference>
<dbReference type="InterPro" id="IPR036291">
    <property type="entry name" value="NAD(P)-bd_dom_sf"/>
</dbReference>
<evidence type="ECO:0000259" key="5">
    <source>
        <dbReference type="Pfam" id="PF02826"/>
    </source>
</evidence>
<evidence type="ECO:0000259" key="4">
    <source>
        <dbReference type="Pfam" id="PF00389"/>
    </source>
</evidence>
<accession>A0A449BAV4</accession>
<dbReference type="OrthoDB" id="9805416at2"/>
<dbReference type="PANTHER" id="PTHR43026">
    <property type="entry name" value="2-HYDROXYACID DEHYDROGENASE HOMOLOG 1-RELATED"/>
    <property type="match status" value="1"/>
</dbReference>
<dbReference type="KEGG" id="mcob:NCTC10184_00549"/>
<dbReference type="SUPFAM" id="SSF52283">
    <property type="entry name" value="Formate/glycerate dehydrogenase catalytic domain-like"/>
    <property type="match status" value="1"/>
</dbReference>
<evidence type="ECO:0000256" key="3">
    <source>
        <dbReference type="RuleBase" id="RU003719"/>
    </source>
</evidence>
<dbReference type="Proteomes" id="UP000290876">
    <property type="component" value="Chromosome"/>
</dbReference>
<name>A0A449BAV4_9BACT</name>
<dbReference type="GO" id="GO:0051287">
    <property type="term" value="F:NAD binding"/>
    <property type="evidence" value="ECO:0007669"/>
    <property type="project" value="InterPro"/>
</dbReference>
<feature type="domain" description="D-isomer specific 2-hydroxyacid dehydrogenase NAD-binding" evidence="5">
    <location>
        <begin position="111"/>
        <end position="298"/>
    </location>
</feature>
<dbReference type="PROSITE" id="PS00065">
    <property type="entry name" value="D_2_HYDROXYACID_DH_1"/>
    <property type="match status" value="1"/>
</dbReference>
<dbReference type="Gene3D" id="3.40.50.720">
    <property type="entry name" value="NAD(P)-binding Rossmann-like Domain"/>
    <property type="match status" value="2"/>
</dbReference>
<evidence type="ECO:0000256" key="1">
    <source>
        <dbReference type="ARBA" id="ARBA00005854"/>
    </source>
</evidence>
<dbReference type="Pfam" id="PF02826">
    <property type="entry name" value="2-Hacid_dh_C"/>
    <property type="match status" value="1"/>
</dbReference>
<dbReference type="AlphaFoldDB" id="A0A449BAV4"/>
<dbReference type="PANTHER" id="PTHR43026:SF1">
    <property type="entry name" value="2-HYDROXYACID DEHYDROGENASE HOMOLOG 1-RELATED"/>
    <property type="match status" value="1"/>
</dbReference>
<organism evidence="6 7">
    <name type="scientific">Mycoplasmopsis columbinasalis</name>
    <dbReference type="NCBI Taxonomy" id="114880"/>
    <lineage>
        <taxon>Bacteria</taxon>
        <taxon>Bacillati</taxon>
        <taxon>Mycoplasmatota</taxon>
        <taxon>Mycoplasmoidales</taxon>
        <taxon>Metamycoplasmataceae</taxon>
        <taxon>Mycoplasmopsis</taxon>
    </lineage>
</organism>
<keyword evidence="3 6" id="KW-0560">Oxidoreductase</keyword>